<dbReference type="Gene3D" id="3.50.50.60">
    <property type="entry name" value="FAD/NAD(P)-binding domain"/>
    <property type="match status" value="1"/>
</dbReference>
<feature type="binding site" evidence="5">
    <location>
        <begin position="175"/>
        <end position="176"/>
    </location>
    <ligand>
        <name>FAD</name>
        <dbReference type="ChEBI" id="CHEBI:57692"/>
    </ligand>
</feature>
<accession>A0AAV9J3M2</accession>
<evidence type="ECO:0000256" key="6">
    <source>
        <dbReference type="RuleBase" id="RU362067"/>
    </source>
</evidence>
<dbReference type="InterPro" id="IPR036188">
    <property type="entry name" value="FAD/NAD-bd_sf"/>
</dbReference>
<evidence type="ECO:0000259" key="7">
    <source>
        <dbReference type="Pfam" id="PF01593"/>
    </source>
</evidence>
<feature type="binding site" evidence="5">
    <location>
        <position position="573"/>
    </location>
    <ligand>
        <name>FAD</name>
        <dbReference type="ChEBI" id="CHEBI:57692"/>
    </ligand>
</feature>
<gene>
    <name evidence="8" type="ORF">LTR36_010914</name>
</gene>
<dbReference type="Pfam" id="PF01593">
    <property type="entry name" value="Amino_oxidase"/>
    <property type="match status" value="1"/>
</dbReference>
<dbReference type="Gene3D" id="1.10.405.10">
    <property type="entry name" value="Guanine Nucleotide Dissociation Inhibitor, domain 1"/>
    <property type="match status" value="1"/>
</dbReference>
<dbReference type="AlphaFoldDB" id="A0AAV9J3M2"/>
<keyword evidence="9" id="KW-1185">Reference proteome</keyword>
<sequence>MAPLPPKVPAGAAMTGNPHNMRTSPFYSHIAQSVGPVNIVTPAGQIGIRPDGSIPTQPTEQIQQALANLSRCLEAAGASVKDILKLTYYIVDYDHLDPRQRAPLLEFLGDHRPPSTLVPVPKLALPGIIFEIEVIAAIPQLPSERVDVVVVGAGLSGLQAAVDMQKAGLSVKVLEARDRVGGKTWSKPVHGSVCDVGAAWINDTNQSKMFALAKRYSLDLIEQNTKGKMIVDKGVGKLKAHPYGQLLSHEDDRAAIADIVRVRDIFEETCQKIDLRNPVTSGSAIRKDLDNITFEQWVRSQDCCEDALNALTIGTRAMLGVEPSEISALYFLDYCKSGGGYMQMRSDCKDGGQYLRIAQGTQSFSMGLASELAPDSLVLLSPVRRIVQKAGAVTVVSARGTFEASRVIVSVPTPLYKEISFEPSLPPEKLALAQETKLGDYCKMIVFYRKPWWREHDLCGLSQSSHGPFAVTRDSSVDGDGHFSLTCFVTGQPARDWMVLSPADRKKAVLEQIAKLFGPFAKVEEPVEVVEQIWRNEQWSQGCPCPVMGPGGLTKFEHVLRAPTGRLHFVGTETAYEWKGYMEGAVRSGERGAQEVLLALNKAKV</sequence>
<dbReference type="SUPFAM" id="SSF55298">
    <property type="entry name" value="YjgF-like"/>
    <property type="match status" value="1"/>
</dbReference>
<dbReference type="SUPFAM" id="SSF51905">
    <property type="entry name" value="FAD/NAD(P)-binding domain"/>
    <property type="match status" value="1"/>
</dbReference>
<dbReference type="CDD" id="cd00448">
    <property type="entry name" value="YjgF_YER057c_UK114_family"/>
    <property type="match status" value="1"/>
</dbReference>
<evidence type="ECO:0000313" key="8">
    <source>
        <dbReference type="EMBL" id="KAK4539478.1"/>
    </source>
</evidence>
<dbReference type="SUPFAM" id="SSF54373">
    <property type="entry name" value="FAD-linked reductases, C-terminal domain"/>
    <property type="match status" value="1"/>
</dbReference>
<evidence type="ECO:0000313" key="9">
    <source>
        <dbReference type="Proteomes" id="UP001324427"/>
    </source>
</evidence>
<dbReference type="InterPro" id="IPR006175">
    <property type="entry name" value="YjgF/YER057c/UK114"/>
</dbReference>
<comment type="similarity">
    <text evidence="2 6">Belongs to the flavin monoamine oxidase family.</text>
</comment>
<dbReference type="InterPro" id="IPR035959">
    <property type="entry name" value="RutC-like_sf"/>
</dbReference>
<dbReference type="Gene3D" id="3.90.660.10">
    <property type="match status" value="1"/>
</dbReference>
<name>A0AAV9J3M2_9PEZI</name>
<protein>
    <recommendedName>
        <fullName evidence="6">Amine oxidase</fullName>
        <ecNumber evidence="6">1.4.3.-</ecNumber>
    </recommendedName>
</protein>
<dbReference type="InterPro" id="IPR001613">
    <property type="entry name" value="Flavin_amine_oxidase"/>
</dbReference>
<dbReference type="InterPro" id="IPR050703">
    <property type="entry name" value="Flavin_MAO"/>
</dbReference>
<feature type="binding site" evidence="5">
    <location>
        <position position="488"/>
    </location>
    <ligand>
        <name>substrate</name>
    </ligand>
</feature>
<organism evidence="8 9">
    <name type="scientific">Oleoguttula mirabilis</name>
    <dbReference type="NCBI Taxonomy" id="1507867"/>
    <lineage>
        <taxon>Eukaryota</taxon>
        <taxon>Fungi</taxon>
        <taxon>Dikarya</taxon>
        <taxon>Ascomycota</taxon>
        <taxon>Pezizomycotina</taxon>
        <taxon>Dothideomycetes</taxon>
        <taxon>Dothideomycetidae</taxon>
        <taxon>Mycosphaerellales</taxon>
        <taxon>Teratosphaeriaceae</taxon>
        <taxon>Oleoguttula</taxon>
    </lineage>
</organism>
<dbReference type="Proteomes" id="UP001324427">
    <property type="component" value="Unassembled WGS sequence"/>
</dbReference>
<keyword evidence="6" id="KW-0274">FAD</keyword>
<reference evidence="8 9" key="1">
    <citation type="submission" date="2021-11" db="EMBL/GenBank/DDBJ databases">
        <title>Black yeast isolated from Biological Soil Crust.</title>
        <authorList>
            <person name="Kurbessoian T."/>
        </authorList>
    </citation>
    <scope>NUCLEOTIDE SEQUENCE [LARGE SCALE GENOMIC DNA]</scope>
    <source>
        <strain evidence="8 9">CCFEE 5522</strain>
    </source>
</reference>
<comment type="caution">
    <text evidence="8">The sequence shown here is derived from an EMBL/GenBank/DDBJ whole genome shotgun (WGS) entry which is preliminary data.</text>
</comment>
<feature type="domain" description="Amine oxidase" evidence="7">
    <location>
        <begin position="155"/>
        <end position="597"/>
    </location>
</feature>
<evidence type="ECO:0000256" key="5">
    <source>
        <dbReference type="PIRSR" id="PIRSR601613-1"/>
    </source>
</evidence>
<feature type="binding site" evidence="5">
    <location>
        <position position="156"/>
    </location>
    <ligand>
        <name>FAD</name>
        <dbReference type="ChEBI" id="CHEBI:57692"/>
    </ligand>
</feature>
<dbReference type="GO" id="GO:0097621">
    <property type="term" value="F:monoamine oxidase activity"/>
    <property type="evidence" value="ECO:0007669"/>
    <property type="project" value="UniProtKB-EC"/>
</dbReference>
<dbReference type="EC" id="1.4.3.-" evidence="6"/>
<dbReference type="EMBL" id="JAVFHQ010000093">
    <property type="protein sequence ID" value="KAK4539478.1"/>
    <property type="molecule type" value="Genomic_DNA"/>
</dbReference>
<proteinExistence type="inferred from homology"/>
<evidence type="ECO:0000256" key="4">
    <source>
        <dbReference type="ARBA" id="ARBA00048448"/>
    </source>
</evidence>
<keyword evidence="3 6" id="KW-0560">Oxidoreductase</keyword>
<dbReference type="Pfam" id="PF01042">
    <property type="entry name" value="Ribonuc_L-PSP"/>
    <property type="match status" value="1"/>
</dbReference>
<feature type="binding site" evidence="5">
    <location>
        <position position="383"/>
    </location>
    <ligand>
        <name>FAD</name>
        <dbReference type="ChEBI" id="CHEBI:57692"/>
    </ligand>
</feature>
<dbReference type="PANTHER" id="PTHR43563">
    <property type="entry name" value="AMINE OXIDASE"/>
    <property type="match status" value="1"/>
</dbReference>
<comment type="cofactor">
    <cofactor evidence="1 6">
        <name>FAD</name>
        <dbReference type="ChEBI" id="CHEBI:57692"/>
    </cofactor>
</comment>
<dbReference type="PRINTS" id="PR00757">
    <property type="entry name" value="AMINEOXDASEF"/>
</dbReference>
<dbReference type="PANTHER" id="PTHR43563:SF14">
    <property type="entry name" value="AMINE OXIDASE"/>
    <property type="match status" value="1"/>
</dbReference>
<evidence type="ECO:0000256" key="1">
    <source>
        <dbReference type="ARBA" id="ARBA00001974"/>
    </source>
</evidence>
<dbReference type="Gene3D" id="3.30.1330.40">
    <property type="entry name" value="RutC-like"/>
    <property type="match status" value="1"/>
</dbReference>
<evidence type="ECO:0000256" key="2">
    <source>
        <dbReference type="ARBA" id="ARBA00005995"/>
    </source>
</evidence>
<evidence type="ECO:0000256" key="3">
    <source>
        <dbReference type="ARBA" id="ARBA00023002"/>
    </source>
</evidence>
<comment type="catalytic activity">
    <reaction evidence="4">
        <text>a secondary aliphatic amine + O2 + H2O = a primary amine + an aldehyde + H2O2</text>
        <dbReference type="Rhea" id="RHEA:26414"/>
        <dbReference type="ChEBI" id="CHEBI:15377"/>
        <dbReference type="ChEBI" id="CHEBI:15379"/>
        <dbReference type="ChEBI" id="CHEBI:16240"/>
        <dbReference type="ChEBI" id="CHEBI:17478"/>
        <dbReference type="ChEBI" id="CHEBI:58855"/>
        <dbReference type="ChEBI" id="CHEBI:65296"/>
        <dbReference type="EC" id="1.4.3.4"/>
    </reaction>
</comment>
<keyword evidence="6" id="KW-0285">Flavoprotein</keyword>
<dbReference type="InterPro" id="IPR002937">
    <property type="entry name" value="Amino_oxidase"/>
</dbReference>